<dbReference type="PROSITE" id="PS50929">
    <property type="entry name" value="ABC_TM1F"/>
    <property type="match status" value="1"/>
</dbReference>
<dbReference type="SUPFAM" id="SSF90123">
    <property type="entry name" value="ABC transporter transmembrane region"/>
    <property type="match status" value="1"/>
</dbReference>
<keyword evidence="3" id="KW-0547">Nucleotide-binding</keyword>
<feature type="transmembrane region" description="Helical" evidence="7">
    <location>
        <begin position="156"/>
        <end position="173"/>
    </location>
</feature>
<dbReference type="InterPro" id="IPR003439">
    <property type="entry name" value="ABC_transporter-like_ATP-bd"/>
</dbReference>
<dbReference type="InterPro" id="IPR039421">
    <property type="entry name" value="Type_1_exporter"/>
</dbReference>
<evidence type="ECO:0000313" key="11">
    <source>
        <dbReference type="Proteomes" id="UP000640333"/>
    </source>
</evidence>
<evidence type="ECO:0000313" key="10">
    <source>
        <dbReference type="EMBL" id="MBE9398690.1"/>
    </source>
</evidence>
<dbReference type="GO" id="GO:0016887">
    <property type="term" value="F:ATP hydrolysis activity"/>
    <property type="evidence" value="ECO:0007669"/>
    <property type="project" value="InterPro"/>
</dbReference>
<dbReference type="RefSeq" id="WP_193954385.1">
    <property type="nucleotide sequence ID" value="NZ_JADEYS010000017.1"/>
</dbReference>
<comment type="subcellular location">
    <subcellularLocation>
        <location evidence="1">Cell membrane</location>
        <topology evidence="1">Multi-pass membrane protein</topology>
    </subcellularLocation>
</comment>
<keyword evidence="6 7" id="KW-0472">Membrane</keyword>
<proteinExistence type="predicted"/>
<feature type="domain" description="ABC transporter" evidence="8">
    <location>
        <begin position="329"/>
        <end position="560"/>
    </location>
</feature>
<evidence type="ECO:0000259" key="8">
    <source>
        <dbReference type="PROSITE" id="PS50893"/>
    </source>
</evidence>
<dbReference type="Proteomes" id="UP000640333">
    <property type="component" value="Unassembled WGS sequence"/>
</dbReference>
<name>A0A8J7K6M3_9GAMM</name>
<dbReference type="SMART" id="SM00382">
    <property type="entry name" value="AAA"/>
    <property type="match status" value="1"/>
</dbReference>
<organism evidence="10 11">
    <name type="scientific">Pontibacterium sinense</name>
    <dbReference type="NCBI Taxonomy" id="2781979"/>
    <lineage>
        <taxon>Bacteria</taxon>
        <taxon>Pseudomonadati</taxon>
        <taxon>Pseudomonadota</taxon>
        <taxon>Gammaproteobacteria</taxon>
        <taxon>Oceanospirillales</taxon>
        <taxon>Oceanospirillaceae</taxon>
        <taxon>Pontibacterium</taxon>
    </lineage>
</organism>
<feature type="domain" description="ABC transmembrane type-1" evidence="9">
    <location>
        <begin position="18"/>
        <end position="297"/>
    </location>
</feature>
<comment type="caution">
    <text evidence="10">The sequence shown here is derived from an EMBL/GenBank/DDBJ whole genome shotgun (WGS) entry which is preliminary data.</text>
</comment>
<dbReference type="SUPFAM" id="SSF52540">
    <property type="entry name" value="P-loop containing nucleoside triphosphate hydrolases"/>
    <property type="match status" value="1"/>
</dbReference>
<keyword evidence="11" id="KW-1185">Reference proteome</keyword>
<dbReference type="PROSITE" id="PS50893">
    <property type="entry name" value="ABC_TRANSPORTER_2"/>
    <property type="match status" value="1"/>
</dbReference>
<dbReference type="CDD" id="cd18566">
    <property type="entry name" value="ABC_6TM_PrtD_LapB_HlyB_like"/>
    <property type="match status" value="1"/>
</dbReference>
<dbReference type="PANTHER" id="PTHR43394">
    <property type="entry name" value="ATP-DEPENDENT PERMEASE MDL1, MITOCHONDRIAL"/>
    <property type="match status" value="1"/>
</dbReference>
<dbReference type="Pfam" id="PF00664">
    <property type="entry name" value="ABC_membrane"/>
    <property type="match status" value="1"/>
</dbReference>
<evidence type="ECO:0000256" key="4">
    <source>
        <dbReference type="ARBA" id="ARBA00022840"/>
    </source>
</evidence>
<dbReference type="InterPro" id="IPR027417">
    <property type="entry name" value="P-loop_NTPase"/>
</dbReference>
<keyword evidence="2 7" id="KW-0812">Transmembrane</keyword>
<dbReference type="GO" id="GO:0005524">
    <property type="term" value="F:ATP binding"/>
    <property type="evidence" value="ECO:0007669"/>
    <property type="project" value="UniProtKB-KW"/>
</dbReference>
<evidence type="ECO:0000256" key="7">
    <source>
        <dbReference type="SAM" id="Phobius"/>
    </source>
</evidence>
<dbReference type="GO" id="GO:0015421">
    <property type="term" value="F:ABC-type oligopeptide transporter activity"/>
    <property type="evidence" value="ECO:0007669"/>
    <property type="project" value="TreeGrafter"/>
</dbReference>
<feature type="transmembrane region" description="Helical" evidence="7">
    <location>
        <begin position="132"/>
        <end position="150"/>
    </location>
</feature>
<dbReference type="InterPro" id="IPR036640">
    <property type="entry name" value="ABC1_TM_sf"/>
</dbReference>
<protein>
    <submittedName>
        <fullName evidence="10">ATP-binding cassette domain-containing protein</fullName>
    </submittedName>
</protein>
<evidence type="ECO:0000259" key="9">
    <source>
        <dbReference type="PROSITE" id="PS50929"/>
    </source>
</evidence>
<sequence length="560" mass="62257">MANQAGIDIPRNWLRLDVFLASFGVNLLAMAMPIVVLQSYDRIIPNQALDTFTILVIGIGGVILLEILLKVLRSTILAWSGARFEHSANMNVFSKVLYADSLAYNQHSQGYYLSRMQSVEDLQRFFSGQSMLLLLDLPFAFLFLGLIWFIGGELVLVPALLMVLFAVVAVVLGKKLEQALEVSHQTEQHRQNFLIESLNNIHTIKSMAMESLMMRRYERLQERSAEGVYSLAHINSVVQGVGSTFSQVAMVLVVAFGALIVLEGELSVGALAAVTMLTGRALQPGLKAMGLWTQLQSVRIARKQAQELSDLPAEQSGDYRPDEPPRGDVVVEDVWFRYPETEEWLLKGISFDVPAGGAVAITGRNGVGKSTLLSLVAGLVKPEKGEIRIDDKPLPEYEAELLRHYVGFVPQHGTLYEGTILENMTLFRSGDVIEQALNLSRHLGLDEIVARLPDGLDTLVGGSAVDPLSEAVKQKILMVRSLVGDPRIMILDDANANFDLKNDAKLLNLLQRIRGSRTLIVVSYRPSFLRICDKAYELRDGELIQLQRRREVQIRQEAPR</sequence>
<dbReference type="InterPro" id="IPR011527">
    <property type="entry name" value="ABC1_TM_dom"/>
</dbReference>
<dbReference type="AlphaFoldDB" id="A0A8J7K6M3"/>
<feature type="transmembrane region" description="Helical" evidence="7">
    <location>
        <begin position="52"/>
        <end position="72"/>
    </location>
</feature>
<accession>A0A8J7K6M3</accession>
<keyword evidence="5 7" id="KW-1133">Transmembrane helix</keyword>
<dbReference type="PANTHER" id="PTHR43394:SF1">
    <property type="entry name" value="ATP-BINDING CASSETTE SUB-FAMILY B MEMBER 10, MITOCHONDRIAL"/>
    <property type="match status" value="1"/>
</dbReference>
<dbReference type="GO" id="GO:0005886">
    <property type="term" value="C:plasma membrane"/>
    <property type="evidence" value="ECO:0007669"/>
    <property type="project" value="UniProtKB-SubCell"/>
</dbReference>
<dbReference type="Gene3D" id="3.40.50.300">
    <property type="entry name" value="P-loop containing nucleotide triphosphate hydrolases"/>
    <property type="match status" value="1"/>
</dbReference>
<evidence type="ECO:0000256" key="2">
    <source>
        <dbReference type="ARBA" id="ARBA00022692"/>
    </source>
</evidence>
<dbReference type="Gene3D" id="1.20.1560.10">
    <property type="entry name" value="ABC transporter type 1, transmembrane domain"/>
    <property type="match status" value="1"/>
</dbReference>
<evidence type="ECO:0000256" key="1">
    <source>
        <dbReference type="ARBA" id="ARBA00004651"/>
    </source>
</evidence>
<dbReference type="EMBL" id="JADEYS010000017">
    <property type="protein sequence ID" value="MBE9398690.1"/>
    <property type="molecule type" value="Genomic_DNA"/>
</dbReference>
<feature type="transmembrane region" description="Helical" evidence="7">
    <location>
        <begin position="18"/>
        <end position="40"/>
    </location>
</feature>
<dbReference type="InterPro" id="IPR003593">
    <property type="entry name" value="AAA+_ATPase"/>
</dbReference>
<evidence type="ECO:0000256" key="6">
    <source>
        <dbReference type="ARBA" id="ARBA00023136"/>
    </source>
</evidence>
<dbReference type="Pfam" id="PF00005">
    <property type="entry name" value="ABC_tran"/>
    <property type="match status" value="1"/>
</dbReference>
<reference evidence="10" key="1">
    <citation type="submission" date="2020-10" db="EMBL/GenBank/DDBJ databases">
        <title>Bacterium isolated from coastal waters sediment.</title>
        <authorList>
            <person name="Chen R.-J."/>
            <person name="Lu D.-C."/>
            <person name="Zhu K.-L."/>
            <person name="Du Z.-J."/>
        </authorList>
    </citation>
    <scope>NUCLEOTIDE SEQUENCE</scope>
    <source>
        <strain evidence="10">N1Y112</strain>
    </source>
</reference>
<keyword evidence="4 10" id="KW-0067">ATP-binding</keyword>
<gene>
    <name evidence="10" type="ORF">IOQ59_15635</name>
</gene>
<evidence type="ECO:0000256" key="5">
    <source>
        <dbReference type="ARBA" id="ARBA00022989"/>
    </source>
</evidence>
<evidence type="ECO:0000256" key="3">
    <source>
        <dbReference type="ARBA" id="ARBA00022741"/>
    </source>
</evidence>